<dbReference type="InterPro" id="IPR011701">
    <property type="entry name" value="MFS"/>
</dbReference>
<dbReference type="SUPFAM" id="SSF103473">
    <property type="entry name" value="MFS general substrate transporter"/>
    <property type="match status" value="2"/>
</dbReference>
<comment type="subcellular location">
    <subcellularLocation>
        <location evidence="1">Membrane</location>
        <topology evidence="1">Multi-pass membrane protein</topology>
    </subcellularLocation>
</comment>
<feature type="transmembrane region" description="Helical" evidence="2">
    <location>
        <begin position="371"/>
        <end position="393"/>
    </location>
</feature>
<evidence type="ECO:0000256" key="2">
    <source>
        <dbReference type="SAM" id="Phobius"/>
    </source>
</evidence>
<feature type="transmembrane region" description="Helical" evidence="2">
    <location>
        <begin position="171"/>
        <end position="191"/>
    </location>
</feature>
<feature type="domain" description="Major facilitator superfamily (MFS) profile" evidence="4">
    <location>
        <begin position="481"/>
        <end position="893"/>
    </location>
</feature>
<sequence>MAFLIANTVLFNFTVICMNPSENVSFANAVLQLLLDFSKTIKNDALMLFFYGYSLLKNPQQLLRFATLTLLPPESRFYTPDEESWLLSSVAIGSIIGTLPSIHAAEVLGLRKSFTLFGLLSAMATLAVPLASDYFYALLGVRFLQGFAKTAAFVAIGIIPHTWGGATQKGLFVSLLTCSYQLGPFFATSASGFFCSSVYGWRWVYYTFGICTLLCILLFSVVYNNTPYKSRFAQFNTVIPLSPSGEKPLTNEEPRLQKARPAVPYKSIMKSFSVWGIMSTGLGDALGYQIFFLYGPIYVNKILGFDVAQTGVLASAPYLISIATKFFGGLFLDKASCISDRLRVVLFTVISQLGMAGSFMLLTVLKSDTPLLAQAVFTMTVVVSGLHHIAIMSGSHMIAQQYTHILSSGVAALDSSSGLLLPHIVALVAPHYSHDEWSTLFYGIVAVLLITNVSFVTMTKLKPAKWTATLPHIMELLRTAILLLTLICMSIHYANTVLFNFTVICMEPADKSSTSVFIPYEEGWILSMVAFGAIAGTFPSIWLTSHIGLRLSFTLSGYLSAVATMLMPLASVNFYWILVIRFFQGFAMAFANLACGAVPTTWGKATSKALFVSILTCSYQIGPMSAMLNAGYACTSTYGWPAVYYLYGLLSIAIFTVFFIFYSNTPHKNWLASSKIAPAVDEDAPKVSQKKQIIPYGQMLKSTSVWGIIISAFADSICYEIFVLYGPIYVNTVVKTDIRQTGYLAAVPHVIAIIVKPITGVFLDRATCVGDYIRYIFFTGLVEIGGCVTFFVLMFASSELTVLAIALFTMIAVMSVHNVGLMNISQIVALQYTHVLSSIIAAQNSVVGLILPPVVALLVPHYERSEWAAVFYGICTVLIVANVIFITFTKARGAEFTKHQPRNDSKLEELRIPTSDSELSSYKI</sequence>
<evidence type="ECO:0000259" key="4">
    <source>
        <dbReference type="PROSITE" id="PS50850"/>
    </source>
</evidence>
<feature type="transmembrane region" description="Helical" evidence="2">
    <location>
        <begin position="833"/>
        <end position="855"/>
    </location>
</feature>
<keyword evidence="5" id="KW-1185">Reference proteome</keyword>
<proteinExistence type="predicted"/>
<keyword evidence="2" id="KW-0472">Membrane</keyword>
<feature type="transmembrane region" description="Helical" evidence="2">
    <location>
        <begin position="137"/>
        <end position="159"/>
    </location>
</feature>
<feature type="transmembrane region" description="Helical" evidence="2">
    <location>
        <begin position="609"/>
        <end position="632"/>
    </location>
</feature>
<feature type="transmembrane region" description="Helical" evidence="2">
    <location>
        <begin position="644"/>
        <end position="662"/>
    </location>
</feature>
<dbReference type="Pfam" id="PF07690">
    <property type="entry name" value="MFS_1"/>
    <property type="match status" value="2"/>
</dbReference>
<dbReference type="GO" id="GO:0016020">
    <property type="term" value="C:membrane"/>
    <property type="evidence" value="ECO:0007669"/>
    <property type="project" value="UniProtKB-SubCell"/>
</dbReference>
<dbReference type="Gene3D" id="1.20.1250.20">
    <property type="entry name" value="MFS general substrate transporter like domains"/>
    <property type="match status" value="4"/>
</dbReference>
<organism evidence="5 6">
    <name type="scientific">Steinernema glaseri</name>
    <dbReference type="NCBI Taxonomy" id="37863"/>
    <lineage>
        <taxon>Eukaryota</taxon>
        <taxon>Metazoa</taxon>
        <taxon>Ecdysozoa</taxon>
        <taxon>Nematoda</taxon>
        <taxon>Chromadorea</taxon>
        <taxon>Rhabditida</taxon>
        <taxon>Tylenchina</taxon>
        <taxon>Panagrolaimomorpha</taxon>
        <taxon>Strongyloidoidea</taxon>
        <taxon>Steinernematidae</taxon>
        <taxon>Steinernema</taxon>
    </lineage>
</organism>
<feature type="transmembrane region" description="Helical" evidence="2">
    <location>
        <begin position="705"/>
        <end position="730"/>
    </location>
</feature>
<feature type="transmembrane region" description="Helical" evidence="2">
    <location>
        <begin position="555"/>
        <end position="576"/>
    </location>
</feature>
<feature type="transmembrane region" description="Helical" evidence="2">
    <location>
        <begin position="775"/>
        <end position="796"/>
    </location>
</feature>
<evidence type="ECO:0000313" key="5">
    <source>
        <dbReference type="Proteomes" id="UP000095287"/>
    </source>
</evidence>
<dbReference type="PROSITE" id="PS50850">
    <property type="entry name" value="MFS"/>
    <property type="match status" value="2"/>
</dbReference>
<keyword evidence="2" id="KW-1133">Transmembrane helix</keyword>
<feature type="chain" id="PRO_5009312066" evidence="3">
    <location>
        <begin position="18"/>
        <end position="924"/>
    </location>
</feature>
<feature type="transmembrane region" description="Helical" evidence="2">
    <location>
        <begin position="344"/>
        <end position="365"/>
    </location>
</feature>
<feature type="signal peptide" evidence="3">
    <location>
        <begin position="1"/>
        <end position="17"/>
    </location>
</feature>
<dbReference type="InterPro" id="IPR036259">
    <property type="entry name" value="MFS_trans_sf"/>
</dbReference>
<keyword evidence="2" id="KW-0812">Transmembrane</keyword>
<dbReference type="GO" id="GO:0022857">
    <property type="term" value="F:transmembrane transporter activity"/>
    <property type="evidence" value="ECO:0007669"/>
    <property type="project" value="InterPro"/>
</dbReference>
<reference evidence="6" key="1">
    <citation type="submission" date="2016-11" db="UniProtKB">
        <authorList>
            <consortium name="WormBaseParasite"/>
        </authorList>
    </citation>
    <scope>IDENTIFICATION</scope>
</reference>
<keyword evidence="3" id="KW-0732">Signal</keyword>
<evidence type="ECO:0000256" key="3">
    <source>
        <dbReference type="SAM" id="SignalP"/>
    </source>
</evidence>
<feature type="transmembrane region" description="Helical" evidence="2">
    <location>
        <begin position="440"/>
        <end position="459"/>
    </location>
</feature>
<feature type="transmembrane region" description="Helical" evidence="2">
    <location>
        <begin position="114"/>
        <end position="131"/>
    </location>
</feature>
<dbReference type="AlphaFoldDB" id="A0A1I7YC69"/>
<dbReference type="InterPro" id="IPR020846">
    <property type="entry name" value="MFS_dom"/>
</dbReference>
<feature type="transmembrane region" description="Helical" evidence="2">
    <location>
        <begin position="742"/>
        <end position="763"/>
    </location>
</feature>
<dbReference type="PANTHER" id="PTHR45757">
    <property type="entry name" value="PROTEIN CBG23364-RELATED"/>
    <property type="match status" value="1"/>
</dbReference>
<feature type="transmembrane region" description="Helical" evidence="2">
    <location>
        <begin position="203"/>
        <end position="223"/>
    </location>
</feature>
<feature type="transmembrane region" description="Helical" evidence="2">
    <location>
        <begin position="802"/>
        <end position="821"/>
    </location>
</feature>
<feature type="transmembrane region" description="Helical" evidence="2">
    <location>
        <begin position="312"/>
        <end position="332"/>
    </location>
</feature>
<feature type="transmembrane region" description="Helical" evidence="2">
    <location>
        <begin position="524"/>
        <end position="543"/>
    </location>
</feature>
<feature type="domain" description="Major facilitator superfamily (MFS) profile" evidence="4">
    <location>
        <begin position="45"/>
        <end position="461"/>
    </location>
</feature>
<feature type="transmembrane region" description="Helical" evidence="2">
    <location>
        <begin position="405"/>
        <end position="428"/>
    </location>
</feature>
<name>A0A1I7YC69_9BILA</name>
<protein>
    <submittedName>
        <fullName evidence="6">MFS domain-containing protein</fullName>
    </submittedName>
</protein>
<feature type="transmembrane region" description="Helical" evidence="2">
    <location>
        <begin position="582"/>
        <end position="602"/>
    </location>
</feature>
<feature type="transmembrane region" description="Helical" evidence="2">
    <location>
        <begin position="272"/>
        <end position="292"/>
    </location>
</feature>
<feature type="transmembrane region" description="Helical" evidence="2">
    <location>
        <begin position="867"/>
        <end position="888"/>
    </location>
</feature>
<evidence type="ECO:0000256" key="1">
    <source>
        <dbReference type="ARBA" id="ARBA00004141"/>
    </source>
</evidence>
<dbReference type="Proteomes" id="UP000095287">
    <property type="component" value="Unplaced"/>
</dbReference>
<dbReference type="WBParaSite" id="L893_g14884.t1">
    <property type="protein sequence ID" value="L893_g14884.t1"/>
    <property type="gene ID" value="L893_g14884"/>
</dbReference>
<feature type="transmembrane region" description="Helical" evidence="2">
    <location>
        <begin position="480"/>
        <end position="504"/>
    </location>
</feature>
<accession>A0A1I7YC69</accession>
<dbReference type="PANTHER" id="PTHR45757:SF11">
    <property type="entry name" value="MAJOR FACILITATOR SUPERFAMILY (MFS) PROFILE DOMAIN-CONTAINING PROTEIN"/>
    <property type="match status" value="1"/>
</dbReference>
<evidence type="ECO:0000313" key="6">
    <source>
        <dbReference type="WBParaSite" id="L893_g14884.t1"/>
    </source>
</evidence>